<reference evidence="2" key="1">
    <citation type="submission" date="2016-11" db="UniProtKB">
        <authorList>
            <consortium name="WormBaseParasite"/>
        </authorList>
    </citation>
    <scope>IDENTIFICATION</scope>
</reference>
<sequence>MASSQSRRLIMVTLSSRFAIHHEKRSSALAEDCFGRRQVLEDRCLWKGSGEGWFQCLQPPYSTVPGLATCCIQDSANMDSTNGDVQDASAILASIEPPPLGTSHAHYRAQSIFMCCSSDQRTRRDRVVRSTRTKDS</sequence>
<dbReference type="AlphaFoldDB" id="A0A1I8A2B3"/>
<proteinExistence type="predicted"/>
<dbReference type="Proteomes" id="UP000095287">
    <property type="component" value="Unplaced"/>
</dbReference>
<evidence type="ECO:0000313" key="2">
    <source>
        <dbReference type="WBParaSite" id="L893_g3218.t1"/>
    </source>
</evidence>
<keyword evidence="1" id="KW-1185">Reference proteome</keyword>
<protein>
    <submittedName>
        <fullName evidence="2">Secreted protein</fullName>
    </submittedName>
</protein>
<evidence type="ECO:0000313" key="1">
    <source>
        <dbReference type="Proteomes" id="UP000095287"/>
    </source>
</evidence>
<name>A0A1I8A2B3_9BILA</name>
<dbReference type="WBParaSite" id="L893_g3218.t1">
    <property type="protein sequence ID" value="L893_g3218.t1"/>
    <property type="gene ID" value="L893_g3218"/>
</dbReference>
<accession>A0A1I8A2B3</accession>
<organism evidence="1 2">
    <name type="scientific">Steinernema glaseri</name>
    <dbReference type="NCBI Taxonomy" id="37863"/>
    <lineage>
        <taxon>Eukaryota</taxon>
        <taxon>Metazoa</taxon>
        <taxon>Ecdysozoa</taxon>
        <taxon>Nematoda</taxon>
        <taxon>Chromadorea</taxon>
        <taxon>Rhabditida</taxon>
        <taxon>Tylenchina</taxon>
        <taxon>Panagrolaimomorpha</taxon>
        <taxon>Strongyloidoidea</taxon>
        <taxon>Steinernematidae</taxon>
        <taxon>Steinernema</taxon>
    </lineage>
</organism>